<evidence type="ECO:0000256" key="1">
    <source>
        <dbReference type="ARBA" id="ARBA00004370"/>
    </source>
</evidence>
<dbReference type="GO" id="GO:0016020">
    <property type="term" value="C:membrane"/>
    <property type="evidence" value="ECO:0007669"/>
    <property type="project" value="UniProtKB-SubCell"/>
</dbReference>
<evidence type="ECO:0000256" key="4">
    <source>
        <dbReference type="ARBA" id="ARBA00023136"/>
    </source>
</evidence>
<keyword evidence="7" id="KW-1185">Reference proteome</keyword>
<dbReference type="SMART" id="SM00978">
    <property type="entry name" value="Tim44"/>
    <property type="match status" value="1"/>
</dbReference>
<evidence type="ECO:0000313" key="7">
    <source>
        <dbReference type="Proteomes" id="UP000231516"/>
    </source>
</evidence>
<sequence length="221" mass="24144">MGSASTQLIVLAIIAVFLILKLRSVLGTRDGFEPKNDPTAKSAASNRKGPDLTVLDGGVDADIADHVDVKSMAGKALAAMKRAEPSFTVDEFLAGSRQAYEMILMAFEGDDLETLQMFLSEDAYDSFKSVIDARQEQGLKVDAQFVGIRQMELKDASFDGATKTGEITVFFECELTSVVKNEADEIIEGDKTAIKRQRDEWTFARTMGSDDPNWELVETGG</sequence>
<feature type="domain" description="Tim44-like" evidence="5">
    <location>
        <begin position="73"/>
        <end position="221"/>
    </location>
</feature>
<keyword evidence="4" id="KW-0472">Membrane</keyword>
<organism evidence="6 7">
    <name type="scientific">Paramylibacter kogurei</name>
    <dbReference type="NCBI Taxonomy" id="1889778"/>
    <lineage>
        <taxon>Bacteria</taxon>
        <taxon>Pseudomonadati</taxon>
        <taxon>Pseudomonadota</taxon>
        <taxon>Alphaproteobacteria</taxon>
        <taxon>Rhodobacterales</taxon>
        <taxon>Paracoccaceae</taxon>
        <taxon>Paramylibacter</taxon>
    </lineage>
</organism>
<name>A0A2G5KC09_9RHOB</name>
<dbReference type="RefSeq" id="WP_099591523.1">
    <property type="nucleotide sequence ID" value="NZ_MDGM01000003.1"/>
</dbReference>
<comment type="subcellular location">
    <subcellularLocation>
        <location evidence="1">Membrane</location>
    </subcellularLocation>
</comment>
<dbReference type="InterPro" id="IPR039544">
    <property type="entry name" value="Tim44-like"/>
</dbReference>
<evidence type="ECO:0000256" key="3">
    <source>
        <dbReference type="ARBA" id="ARBA00022946"/>
    </source>
</evidence>
<evidence type="ECO:0000256" key="2">
    <source>
        <dbReference type="ARBA" id="ARBA00009597"/>
    </source>
</evidence>
<dbReference type="AlphaFoldDB" id="A0A2G5KC09"/>
<dbReference type="NCBIfam" id="NF033779">
    <property type="entry name" value="Tim44_TimA_adap"/>
    <property type="match status" value="1"/>
</dbReference>
<dbReference type="EMBL" id="MDGM01000003">
    <property type="protein sequence ID" value="PIB26699.1"/>
    <property type="molecule type" value="Genomic_DNA"/>
</dbReference>
<dbReference type="PANTHER" id="PTHR10721">
    <property type="entry name" value="MITOCHONDRIAL IMPORT INNER MEMBRANE TRANSLOCASE SUBUNIT TIM44"/>
    <property type="match status" value="1"/>
</dbReference>
<dbReference type="InterPro" id="IPR016985">
    <property type="entry name" value="UCP031890_Tim44-rel"/>
</dbReference>
<dbReference type="Proteomes" id="UP000231516">
    <property type="component" value="Unassembled WGS sequence"/>
</dbReference>
<dbReference type="GO" id="GO:0051087">
    <property type="term" value="F:protein-folding chaperone binding"/>
    <property type="evidence" value="ECO:0007669"/>
    <property type="project" value="TreeGrafter"/>
</dbReference>
<dbReference type="InterPro" id="IPR007379">
    <property type="entry name" value="Tim44-like_dom"/>
</dbReference>
<keyword evidence="3" id="KW-0809">Transit peptide</keyword>
<evidence type="ECO:0000259" key="5">
    <source>
        <dbReference type="SMART" id="SM00978"/>
    </source>
</evidence>
<dbReference type="GO" id="GO:0030150">
    <property type="term" value="P:protein import into mitochondrial matrix"/>
    <property type="evidence" value="ECO:0007669"/>
    <property type="project" value="TreeGrafter"/>
</dbReference>
<dbReference type="SUPFAM" id="SSF54427">
    <property type="entry name" value="NTF2-like"/>
    <property type="match status" value="1"/>
</dbReference>
<dbReference type="InterPro" id="IPR032710">
    <property type="entry name" value="NTF2-like_dom_sf"/>
</dbReference>
<dbReference type="Gene3D" id="3.10.450.240">
    <property type="match status" value="1"/>
</dbReference>
<comment type="similarity">
    <text evidence="2">Belongs to the Tim44 family.</text>
</comment>
<dbReference type="OrthoDB" id="9798618at2"/>
<reference evidence="6 7" key="1">
    <citation type="submission" date="2016-08" db="EMBL/GenBank/DDBJ databases">
        <title>Draft genome of Amylibacter sp. strain 4G11.</title>
        <authorList>
            <person name="Wong S.-K."/>
            <person name="Hamasaki K."/>
            <person name="Yoshizawa S."/>
        </authorList>
    </citation>
    <scope>NUCLEOTIDE SEQUENCE [LARGE SCALE GENOMIC DNA]</scope>
    <source>
        <strain evidence="6 7">4G11</strain>
    </source>
</reference>
<evidence type="ECO:0000313" key="6">
    <source>
        <dbReference type="EMBL" id="PIB26699.1"/>
    </source>
</evidence>
<proteinExistence type="inferred from homology"/>
<protein>
    <submittedName>
        <fullName evidence="6">Preprotein translocase subunit Tim44</fullName>
    </submittedName>
</protein>
<gene>
    <name evidence="6" type="ORF">BFP76_11730</name>
</gene>
<dbReference type="PIRSF" id="PIRSF031890">
    <property type="entry name" value="UCP031890_transporter_Tim44"/>
    <property type="match status" value="1"/>
</dbReference>
<dbReference type="Pfam" id="PF04280">
    <property type="entry name" value="Tim44"/>
    <property type="match status" value="1"/>
</dbReference>
<accession>A0A2G5KC09</accession>
<dbReference type="PANTHER" id="PTHR10721:SF1">
    <property type="entry name" value="MITOCHONDRIAL IMPORT INNER MEMBRANE TRANSLOCASE SUBUNIT TIM44"/>
    <property type="match status" value="1"/>
</dbReference>
<comment type="caution">
    <text evidence="6">The sequence shown here is derived from an EMBL/GenBank/DDBJ whole genome shotgun (WGS) entry which is preliminary data.</text>
</comment>